<dbReference type="InterPro" id="IPR051231">
    <property type="entry name" value="SOSS-B"/>
</dbReference>
<proteinExistence type="predicted"/>
<evidence type="ECO:0000256" key="2">
    <source>
        <dbReference type="SAM" id="MobiDB-lite"/>
    </source>
</evidence>
<dbReference type="GO" id="GO:0044818">
    <property type="term" value="P:mitotic G2/M transition checkpoint"/>
    <property type="evidence" value="ECO:0007669"/>
    <property type="project" value="TreeGrafter"/>
</dbReference>
<name>A0A162TG62_MUCCL</name>
<dbReference type="PANTHER" id="PTHR13356:SF0">
    <property type="entry name" value="SOSS COMPLEX SUBUNIT B HOMOLOG"/>
    <property type="match status" value="1"/>
</dbReference>
<evidence type="ECO:0000313" key="4">
    <source>
        <dbReference type="EMBL" id="OAD04332.1"/>
    </source>
</evidence>
<dbReference type="GO" id="GO:0070876">
    <property type="term" value="C:SOSS complex"/>
    <property type="evidence" value="ECO:0007669"/>
    <property type="project" value="TreeGrafter"/>
</dbReference>
<gene>
    <name evidence="4" type="ORF">MUCCIDRAFT_155575</name>
</gene>
<feature type="compositionally biased region" description="Polar residues" evidence="2">
    <location>
        <begin position="158"/>
        <end position="172"/>
    </location>
</feature>
<evidence type="ECO:0000256" key="1">
    <source>
        <dbReference type="ARBA" id="ARBA00023125"/>
    </source>
</evidence>
<feature type="compositionally biased region" description="Polar residues" evidence="2">
    <location>
        <begin position="182"/>
        <end position="191"/>
    </location>
</feature>
<dbReference type="GO" id="GO:0003677">
    <property type="term" value="F:DNA binding"/>
    <property type="evidence" value="ECO:0007669"/>
    <property type="project" value="UniProtKB-KW"/>
</dbReference>
<dbReference type="Pfam" id="PF20804">
    <property type="entry name" value="MAML2_TAD"/>
    <property type="match status" value="1"/>
</dbReference>
<feature type="compositionally biased region" description="Low complexity" evidence="2">
    <location>
        <begin position="132"/>
        <end position="157"/>
    </location>
</feature>
<dbReference type="InterPro" id="IPR048452">
    <property type="entry name" value="MAML2_TAD"/>
</dbReference>
<dbReference type="PANTHER" id="PTHR13356">
    <property type="entry name" value="OB FOLD NUCLEIC ACID BINDING PROTEIN-RELATED"/>
    <property type="match status" value="1"/>
</dbReference>
<dbReference type="EMBL" id="AMYB01000003">
    <property type="protein sequence ID" value="OAD04332.1"/>
    <property type="molecule type" value="Genomic_DNA"/>
</dbReference>
<dbReference type="GO" id="GO:0010212">
    <property type="term" value="P:response to ionizing radiation"/>
    <property type="evidence" value="ECO:0007669"/>
    <property type="project" value="TreeGrafter"/>
</dbReference>
<comment type="caution">
    <text evidence="4">The sequence shown here is derived from an EMBL/GenBank/DDBJ whole genome shotgun (WGS) entry which is preliminary data.</text>
</comment>
<evidence type="ECO:0000259" key="3">
    <source>
        <dbReference type="Pfam" id="PF20804"/>
    </source>
</evidence>
<evidence type="ECO:0000313" key="5">
    <source>
        <dbReference type="Proteomes" id="UP000077051"/>
    </source>
</evidence>
<dbReference type="AlphaFoldDB" id="A0A162TG62"/>
<dbReference type="InterPro" id="IPR012340">
    <property type="entry name" value="NA-bd_OB-fold"/>
</dbReference>
<dbReference type="GO" id="GO:0000724">
    <property type="term" value="P:double-strand break repair via homologous recombination"/>
    <property type="evidence" value="ECO:0007669"/>
    <property type="project" value="TreeGrafter"/>
</dbReference>
<feature type="compositionally biased region" description="Gly residues" evidence="2">
    <location>
        <begin position="193"/>
        <end position="207"/>
    </location>
</feature>
<protein>
    <recommendedName>
        <fullName evidence="3">Mastermind-like protein 2 transcriptional activation domain-containing protein</fullName>
    </recommendedName>
</protein>
<dbReference type="Proteomes" id="UP000077051">
    <property type="component" value="Unassembled WGS sequence"/>
</dbReference>
<accession>A0A162TG62</accession>
<dbReference type="Gene3D" id="2.40.50.140">
    <property type="entry name" value="Nucleic acid-binding proteins"/>
    <property type="match status" value="1"/>
</dbReference>
<dbReference type="VEuPathDB" id="FungiDB:MUCCIDRAFT_155575"/>
<keyword evidence="5" id="KW-1185">Reference proteome</keyword>
<feature type="domain" description="Mastermind-like protein 2 transcriptional activation" evidence="3">
    <location>
        <begin position="141"/>
        <end position="169"/>
    </location>
</feature>
<feature type="region of interest" description="Disordered" evidence="2">
    <location>
        <begin position="129"/>
        <end position="230"/>
    </location>
</feature>
<dbReference type="SUPFAM" id="SSF50249">
    <property type="entry name" value="Nucleic acid-binding proteins"/>
    <property type="match status" value="1"/>
</dbReference>
<reference evidence="4 5" key="1">
    <citation type="submission" date="2015-06" db="EMBL/GenBank/DDBJ databases">
        <title>Expansion of signal transduction pathways in fungi by whole-genome duplication.</title>
        <authorList>
            <consortium name="DOE Joint Genome Institute"/>
            <person name="Corrochano L.M."/>
            <person name="Kuo A."/>
            <person name="Marcet-Houben M."/>
            <person name="Polaino S."/>
            <person name="Salamov A."/>
            <person name="Villalobos J.M."/>
            <person name="Alvarez M.I."/>
            <person name="Avalos J."/>
            <person name="Benito E.P."/>
            <person name="Benoit I."/>
            <person name="Burger G."/>
            <person name="Camino L.P."/>
            <person name="Canovas D."/>
            <person name="Cerda-Olmedo E."/>
            <person name="Cheng J.-F."/>
            <person name="Dominguez A."/>
            <person name="Elias M."/>
            <person name="Eslava A.P."/>
            <person name="Glaser F."/>
            <person name="Grimwood J."/>
            <person name="Gutierrez G."/>
            <person name="Heitman J."/>
            <person name="Henrissat B."/>
            <person name="Iturriaga E.A."/>
            <person name="Lang B.F."/>
            <person name="Lavin J.L."/>
            <person name="Lee S."/>
            <person name="Li W."/>
            <person name="Lindquist E."/>
            <person name="Lopez-Garcia S."/>
            <person name="Luque E.M."/>
            <person name="Marcos A.T."/>
            <person name="Martin J."/>
            <person name="Mccluskey K."/>
            <person name="Medina H.R."/>
            <person name="Miralles-Duran A."/>
            <person name="Miyazaki A."/>
            <person name="Munoz-Torres E."/>
            <person name="Oguiza J.A."/>
            <person name="Ohm R."/>
            <person name="Olmedo M."/>
            <person name="Orejas M."/>
            <person name="Ortiz-Castellanos L."/>
            <person name="Pisabarro A.G."/>
            <person name="Rodriguez-Romero J."/>
            <person name="Ruiz-Herrera J."/>
            <person name="Ruiz-Vazquez R."/>
            <person name="Sanz C."/>
            <person name="Schackwitz W."/>
            <person name="Schmutz J."/>
            <person name="Shahriari M."/>
            <person name="Shelest E."/>
            <person name="Silva-Franco F."/>
            <person name="Soanes D."/>
            <person name="Syed K."/>
            <person name="Tagua V.G."/>
            <person name="Talbot N.J."/>
            <person name="Thon M."/>
            <person name="De Vries R.P."/>
            <person name="Wiebenga A."/>
            <person name="Yadav J.S."/>
            <person name="Braun E.L."/>
            <person name="Baker S."/>
            <person name="Garre V."/>
            <person name="Horwitz B."/>
            <person name="Torres-Martinez S."/>
            <person name="Idnurm A."/>
            <person name="Herrera-Estrella A."/>
            <person name="Gabaldon T."/>
            <person name="Grigoriev I.V."/>
        </authorList>
    </citation>
    <scope>NUCLEOTIDE SEQUENCE [LARGE SCALE GENOMIC DNA]</scope>
    <source>
        <strain evidence="4 5">CBS 277.49</strain>
    </source>
</reference>
<dbReference type="STRING" id="747725.A0A162TG62"/>
<sequence>MATLDQQLQQQPQHAHPKSHLNLVKDMHPMSRNIDCEVLVLQKDGDTTITRDGDQINRFLVADRTASILLNVWGEAGEYIQGGDILRITGADVRLRKGQLIMGTTKTCKIRRIGQDTMAFVEKPNMSEIAFNNNSNNNWSRNSDQQQQQQSQQQQQQPSYKPSNRIPSNNVHNRPPRGYQNHPYNNAINNNGHRGGGGGGGGGGGRRGQYHDSHRGRGARFQQGIDNPVL</sequence>
<dbReference type="OrthoDB" id="295715at2759"/>
<keyword evidence="1" id="KW-0238">DNA-binding</keyword>
<organism evidence="4 5">
    <name type="scientific">Mucor lusitanicus CBS 277.49</name>
    <dbReference type="NCBI Taxonomy" id="747725"/>
    <lineage>
        <taxon>Eukaryota</taxon>
        <taxon>Fungi</taxon>
        <taxon>Fungi incertae sedis</taxon>
        <taxon>Mucoromycota</taxon>
        <taxon>Mucoromycotina</taxon>
        <taxon>Mucoromycetes</taxon>
        <taxon>Mucorales</taxon>
        <taxon>Mucorineae</taxon>
        <taxon>Mucoraceae</taxon>
        <taxon>Mucor</taxon>
    </lineage>
</organism>